<evidence type="ECO:0000313" key="3">
    <source>
        <dbReference type="Proteomes" id="UP000290889"/>
    </source>
</evidence>
<proteinExistence type="predicted"/>
<dbReference type="SUPFAM" id="SSF82185">
    <property type="entry name" value="Histone H3 K4-specific methyltransferase SET7/9 N-terminal domain"/>
    <property type="match status" value="1"/>
</dbReference>
<dbReference type="Proteomes" id="UP000290889">
    <property type="component" value="Chromosome"/>
</dbReference>
<dbReference type="KEGG" id="mur:EQY75_05515"/>
<keyword evidence="3" id="KW-1185">Reference proteome</keyword>
<evidence type="ECO:0000256" key="1">
    <source>
        <dbReference type="ARBA" id="ARBA00022737"/>
    </source>
</evidence>
<keyword evidence="1" id="KW-0677">Repeat</keyword>
<dbReference type="AlphaFoldDB" id="A0A411E8N9"/>
<dbReference type="RefSeq" id="WP_129603594.1">
    <property type="nucleotide sequence ID" value="NZ_CP035544.1"/>
</dbReference>
<sequence length="366" mass="42712">MNLYKLYFGILLLFLQTGFAQVPLQEIVFDEMGQQSVDGVFTYEGEPYTGKAIVNHKNGLIKTLREFEDGKYQGVWKEWYPNGGLKFIRNYEEGKSTGHWITYKQNGEIEDEGDSKHLFYRPFFGDKDSIDGYEETSPSFTADGKTMVLARYKEWERKVPFIAQQKDGHWHKEQLPFVDTLYNLAINPSGNRIIYKVYDRLNGKEISRVFTVDKISNQWGAPTEVRSLYNLNAGYFHITPDNTLYFFARSPKTGIFVAKPRRKNKYSRPKWLGDEVSLPDSDSFDVLVHPDKNKLIVSQYYDESKYPERGKVGLYYYEKEANAWMRKKRLPLGYGWAPTITTDGKFVFVRKGGIQFLPLEELEIDW</sequence>
<reference evidence="2 3" key="1">
    <citation type="submission" date="2019-01" db="EMBL/GenBank/DDBJ databases">
        <title>Muriicola soli sp. nov., isolated from soil.</title>
        <authorList>
            <person name="Kang H.J."/>
            <person name="Kim S.B."/>
        </authorList>
    </citation>
    <scope>NUCLEOTIDE SEQUENCE [LARGE SCALE GENOMIC DNA]</scope>
    <source>
        <strain evidence="2 3">MMS17-SY002</strain>
    </source>
</reference>
<dbReference type="SUPFAM" id="SSF82171">
    <property type="entry name" value="DPP6 N-terminal domain-like"/>
    <property type="match status" value="1"/>
</dbReference>
<dbReference type="GO" id="GO:0003723">
    <property type="term" value="F:RNA binding"/>
    <property type="evidence" value="ECO:0007669"/>
    <property type="project" value="InterPro"/>
</dbReference>
<accession>A0A411E8N9</accession>
<dbReference type="OrthoDB" id="6334863at2"/>
<dbReference type="PROSITE" id="PS50302">
    <property type="entry name" value="PUM"/>
    <property type="match status" value="1"/>
</dbReference>
<dbReference type="Gene3D" id="2.20.110.10">
    <property type="entry name" value="Histone H3 K4-specific methyltransferase SET7/9 N-terminal domain"/>
    <property type="match status" value="1"/>
</dbReference>
<dbReference type="EMBL" id="CP035544">
    <property type="protein sequence ID" value="QBA64042.1"/>
    <property type="molecule type" value="Genomic_DNA"/>
</dbReference>
<gene>
    <name evidence="2" type="ORF">EQY75_05515</name>
</gene>
<organism evidence="2 3">
    <name type="scientific">Muriicola soli</name>
    <dbReference type="NCBI Taxonomy" id="2507538"/>
    <lineage>
        <taxon>Bacteria</taxon>
        <taxon>Pseudomonadati</taxon>
        <taxon>Bacteroidota</taxon>
        <taxon>Flavobacteriia</taxon>
        <taxon>Flavobacteriales</taxon>
        <taxon>Flavobacteriaceae</taxon>
        <taxon>Muriicola</taxon>
    </lineage>
</organism>
<name>A0A411E8N9_9FLAO</name>
<evidence type="ECO:0008006" key="4">
    <source>
        <dbReference type="Google" id="ProtNLM"/>
    </source>
</evidence>
<protein>
    <recommendedName>
        <fullName evidence="4">MORN repeat protein</fullName>
    </recommendedName>
</protein>
<evidence type="ECO:0000313" key="2">
    <source>
        <dbReference type="EMBL" id="QBA64042.1"/>
    </source>
</evidence>
<dbReference type="InterPro" id="IPR001313">
    <property type="entry name" value="Pumilio_RNA-bd_rpt"/>
</dbReference>